<dbReference type="EMBL" id="CP001712">
    <property type="protein sequence ID" value="EAR17102.1"/>
    <property type="molecule type" value="Genomic_DNA"/>
</dbReference>
<dbReference type="Pfam" id="PF02812">
    <property type="entry name" value="ELFV_dehydrog_N"/>
    <property type="match status" value="1"/>
</dbReference>
<keyword evidence="2 3" id="KW-0560">Oxidoreductase</keyword>
<dbReference type="SUPFAM" id="SSF53223">
    <property type="entry name" value="Aminoacid dehydrogenase-like, N-terminal domain"/>
    <property type="match status" value="1"/>
</dbReference>
<reference evidence="5 6" key="1">
    <citation type="journal article" date="2009" name="J. Bacteriol.">
        <title>Complete genome sequence of Robiginitalea biformata HTCC2501.</title>
        <authorList>
            <person name="Oh H.M."/>
            <person name="Giovannoni S.J."/>
            <person name="Lee K."/>
            <person name="Ferriera S."/>
            <person name="Johnson J."/>
            <person name="Cho J.C."/>
        </authorList>
    </citation>
    <scope>NUCLEOTIDE SEQUENCE [LARGE SCALE GENOMIC DNA]</scope>
    <source>
        <strain evidence="6">ATCC BAA-864 / HTCC2501 / KCTC 12146</strain>
    </source>
</reference>
<dbReference type="InterPro" id="IPR006095">
    <property type="entry name" value="Glu/Leu/Phe/Val/Trp_DH"/>
</dbReference>
<gene>
    <name evidence="5" type="ordered locus">RB2501_09370</name>
</gene>
<sequence>MRKAGQYFYICPGRHHCGNGWLHRRGFRKSRVPAPIADHSKSRIMLMKELLERYENKPPEIVFQWKDPETEAEGWAVINSLRGGAAGGGTRMREGLDQNEVLSLAKTMEVKFTVSGPPIGGAKSGINFNPDDPRKKGVLERWYRAVSPLLKNYYGTGGDLNVDEIHEVIPITEDAGVWHPQEGVFNGHFRPTEADKINRIGQLRMGVIKVLETDTYSPDTSRKYTVADMITGFGVAEAVRHFYDIHGESVVGKRAVVQGFGNVGGAAAFYLSKMGARVVGIIDRAGGVIKEEGFSFEEIRALFGKKKGNALVAEDLIPSAEMDRRIWSLPCEIFAPCAASRLVTREQISTLIDSGLEVISCGANVPFADREIFFGPIMEFTDQRVSLIPDFVSNCGMARVFAYFMEGRVSMEDADIFNDTSGTIRNAILNIFNQNPTRRNFSRTAFEIALKQLV</sequence>
<name>A4CJJ4_ROBBH</name>
<dbReference type="eggNOG" id="COG0334">
    <property type="taxonomic scope" value="Bacteria"/>
</dbReference>
<dbReference type="InterPro" id="IPR006097">
    <property type="entry name" value="Glu/Leu/Phe/Val/Trp_DH_dimer"/>
</dbReference>
<dbReference type="Pfam" id="PF00208">
    <property type="entry name" value="ELFV_dehydrog"/>
    <property type="match status" value="1"/>
</dbReference>
<dbReference type="GO" id="GO:0006538">
    <property type="term" value="P:L-glutamate catabolic process"/>
    <property type="evidence" value="ECO:0007669"/>
    <property type="project" value="TreeGrafter"/>
</dbReference>
<dbReference type="PANTHER" id="PTHR11606:SF13">
    <property type="entry name" value="GLUTAMATE DEHYDROGENASE 1, MITOCHONDRIAL"/>
    <property type="match status" value="1"/>
</dbReference>
<organism evidence="5 6">
    <name type="scientific">Robiginitalea biformata (strain ATCC BAA-864 / DSM 15991 / KCTC 12146 / HTCC2501)</name>
    <dbReference type="NCBI Taxonomy" id="313596"/>
    <lineage>
        <taxon>Bacteria</taxon>
        <taxon>Pseudomonadati</taxon>
        <taxon>Bacteroidota</taxon>
        <taxon>Flavobacteriia</taxon>
        <taxon>Flavobacteriales</taxon>
        <taxon>Flavobacteriaceae</taxon>
        <taxon>Robiginitalea</taxon>
    </lineage>
</organism>
<dbReference type="InterPro" id="IPR046346">
    <property type="entry name" value="Aminoacid_DH-like_N_sf"/>
</dbReference>
<dbReference type="PRINTS" id="PR00082">
    <property type="entry name" value="GLFDHDRGNASE"/>
</dbReference>
<dbReference type="Gene3D" id="3.40.50.10860">
    <property type="entry name" value="Leucine Dehydrogenase, chain A, domain 1"/>
    <property type="match status" value="1"/>
</dbReference>
<dbReference type="InterPro" id="IPR036291">
    <property type="entry name" value="NAD(P)-bd_dom_sf"/>
</dbReference>
<dbReference type="AlphaFoldDB" id="A4CJJ4"/>
<dbReference type="KEGG" id="rbi:RB2501_09370"/>
<dbReference type="GO" id="GO:0004352">
    <property type="term" value="F:glutamate dehydrogenase (NAD+) activity"/>
    <property type="evidence" value="ECO:0007669"/>
    <property type="project" value="TreeGrafter"/>
</dbReference>
<evidence type="ECO:0000256" key="3">
    <source>
        <dbReference type="RuleBase" id="RU004417"/>
    </source>
</evidence>
<comment type="similarity">
    <text evidence="1 3">Belongs to the Glu/Leu/Phe/Val dehydrogenases family.</text>
</comment>
<keyword evidence="6" id="KW-1185">Reference proteome</keyword>
<evidence type="ECO:0000259" key="4">
    <source>
        <dbReference type="SMART" id="SM00839"/>
    </source>
</evidence>
<feature type="domain" description="Glutamate/phenylalanine/leucine/valine/L-tryptophan dehydrogenase C-terminal" evidence="4">
    <location>
        <begin position="227"/>
        <end position="454"/>
    </location>
</feature>
<protein>
    <submittedName>
        <fullName evidence="5">Glu/Leu/Phe/Val dehydrogenase family protein</fullName>
    </submittedName>
</protein>
<evidence type="ECO:0000313" key="6">
    <source>
        <dbReference type="Proteomes" id="UP000009049"/>
    </source>
</evidence>
<evidence type="ECO:0000313" key="5">
    <source>
        <dbReference type="EMBL" id="EAR17102.1"/>
    </source>
</evidence>
<evidence type="ECO:0000256" key="2">
    <source>
        <dbReference type="ARBA" id="ARBA00023002"/>
    </source>
</evidence>
<accession>A4CJJ4</accession>
<dbReference type="SUPFAM" id="SSF51735">
    <property type="entry name" value="NAD(P)-binding Rossmann-fold domains"/>
    <property type="match status" value="1"/>
</dbReference>
<dbReference type="Gene3D" id="3.40.50.720">
    <property type="entry name" value="NAD(P)-binding Rossmann-like Domain"/>
    <property type="match status" value="1"/>
</dbReference>
<dbReference type="PANTHER" id="PTHR11606">
    <property type="entry name" value="GLUTAMATE DEHYDROGENASE"/>
    <property type="match status" value="1"/>
</dbReference>
<dbReference type="HOGENOM" id="CLU_025763_7_0_10"/>
<dbReference type="InterPro" id="IPR006096">
    <property type="entry name" value="Glu/Leu/Phe/Val/Trp_DH_C"/>
</dbReference>
<evidence type="ECO:0000256" key="1">
    <source>
        <dbReference type="ARBA" id="ARBA00006382"/>
    </source>
</evidence>
<proteinExistence type="inferred from homology"/>
<dbReference type="SMART" id="SM00839">
    <property type="entry name" value="ELFV_dehydrog"/>
    <property type="match status" value="1"/>
</dbReference>
<dbReference type="STRING" id="313596.RB2501_09370"/>
<dbReference type="Proteomes" id="UP000009049">
    <property type="component" value="Chromosome"/>
</dbReference>